<dbReference type="EMBL" id="QVQW01000022">
    <property type="protein sequence ID" value="RKU45272.1"/>
    <property type="molecule type" value="Genomic_DNA"/>
</dbReference>
<feature type="compositionally biased region" description="Acidic residues" evidence="1">
    <location>
        <begin position="97"/>
        <end position="114"/>
    </location>
</feature>
<accession>A0A420YBM0</accession>
<name>A0A420YBM0_9PEZI</name>
<evidence type="ECO:0000313" key="3">
    <source>
        <dbReference type="Proteomes" id="UP000275385"/>
    </source>
</evidence>
<evidence type="ECO:0000256" key="1">
    <source>
        <dbReference type="SAM" id="MobiDB-lite"/>
    </source>
</evidence>
<keyword evidence="3" id="KW-1185">Reference proteome</keyword>
<feature type="region of interest" description="Disordered" evidence="1">
    <location>
        <begin position="89"/>
        <end position="126"/>
    </location>
</feature>
<dbReference type="AlphaFoldDB" id="A0A420YBM0"/>
<gene>
    <name evidence="2" type="ORF">DL546_005442</name>
</gene>
<reference evidence="2 3" key="1">
    <citation type="submission" date="2018-08" db="EMBL/GenBank/DDBJ databases">
        <title>Draft genome of the lignicolous fungus Coniochaeta pulveracea.</title>
        <authorList>
            <person name="Borstlap C.J."/>
            <person name="De Witt R.N."/>
            <person name="Botha A."/>
            <person name="Volschenk H."/>
        </authorList>
    </citation>
    <scope>NUCLEOTIDE SEQUENCE [LARGE SCALE GENOMIC DNA]</scope>
    <source>
        <strain evidence="2 3">CAB683</strain>
    </source>
</reference>
<evidence type="ECO:0000313" key="2">
    <source>
        <dbReference type="EMBL" id="RKU45272.1"/>
    </source>
</evidence>
<protein>
    <submittedName>
        <fullName evidence="2">Uncharacterized protein</fullName>
    </submittedName>
</protein>
<sequence length="152" mass="17659">MPAKQGRASITHAQVGSVCSENDDKEHTFRRVFMPGVQCTTFTRCRYDTSKKKKRIWWCQDCRDCYFCRECKERVDRAWERLERAVAAVHPETEAAASDDEPMDSQDATSDEGQMESRVSEKIRNRESASKLVHDVQVALRDDASLRTYRFE</sequence>
<organism evidence="2 3">
    <name type="scientific">Coniochaeta pulveracea</name>
    <dbReference type="NCBI Taxonomy" id="177199"/>
    <lineage>
        <taxon>Eukaryota</taxon>
        <taxon>Fungi</taxon>
        <taxon>Dikarya</taxon>
        <taxon>Ascomycota</taxon>
        <taxon>Pezizomycotina</taxon>
        <taxon>Sordariomycetes</taxon>
        <taxon>Sordariomycetidae</taxon>
        <taxon>Coniochaetales</taxon>
        <taxon>Coniochaetaceae</taxon>
        <taxon>Coniochaeta</taxon>
    </lineage>
</organism>
<comment type="caution">
    <text evidence="2">The sequence shown here is derived from an EMBL/GenBank/DDBJ whole genome shotgun (WGS) entry which is preliminary data.</text>
</comment>
<proteinExistence type="predicted"/>
<dbReference type="Proteomes" id="UP000275385">
    <property type="component" value="Unassembled WGS sequence"/>
</dbReference>